<dbReference type="InterPro" id="IPR000843">
    <property type="entry name" value="HTH_LacI"/>
</dbReference>
<dbReference type="PANTHER" id="PTHR30146">
    <property type="entry name" value="LACI-RELATED TRANSCRIPTIONAL REPRESSOR"/>
    <property type="match status" value="1"/>
</dbReference>
<keyword evidence="3" id="KW-0804">Transcription</keyword>
<dbReference type="GO" id="GO:0003700">
    <property type="term" value="F:DNA-binding transcription factor activity"/>
    <property type="evidence" value="ECO:0007669"/>
    <property type="project" value="TreeGrafter"/>
</dbReference>
<organism evidence="5 6">
    <name type="scientific">Lonsdalea quercina</name>
    <dbReference type="NCBI Taxonomy" id="71657"/>
    <lineage>
        <taxon>Bacteria</taxon>
        <taxon>Pseudomonadati</taxon>
        <taxon>Pseudomonadota</taxon>
        <taxon>Gammaproteobacteria</taxon>
        <taxon>Enterobacterales</taxon>
        <taxon>Pectobacteriaceae</taxon>
        <taxon>Lonsdalea</taxon>
    </lineage>
</organism>
<dbReference type="Proteomes" id="UP000187280">
    <property type="component" value="Unassembled WGS sequence"/>
</dbReference>
<feature type="domain" description="HTH lacI-type" evidence="4">
    <location>
        <begin position="12"/>
        <end position="66"/>
    </location>
</feature>
<dbReference type="PROSITE" id="PS50932">
    <property type="entry name" value="HTH_LACI_2"/>
    <property type="match status" value="1"/>
</dbReference>
<dbReference type="InterPro" id="IPR046335">
    <property type="entry name" value="LacI/GalR-like_sensor"/>
</dbReference>
<evidence type="ECO:0000313" key="6">
    <source>
        <dbReference type="Proteomes" id="UP000187280"/>
    </source>
</evidence>
<reference evidence="5 6" key="1">
    <citation type="submission" date="2016-10" db="EMBL/GenBank/DDBJ databases">
        <authorList>
            <person name="de Groot N.N."/>
        </authorList>
    </citation>
    <scope>NUCLEOTIDE SEQUENCE [LARGE SCALE GENOMIC DNA]</scope>
    <source>
        <strain evidence="5 6">ATCC 29281</strain>
    </source>
</reference>
<dbReference type="InterPro" id="IPR028082">
    <property type="entry name" value="Peripla_BP_I"/>
</dbReference>
<dbReference type="Gene3D" id="3.40.50.2300">
    <property type="match status" value="2"/>
</dbReference>
<sequence>MREKRRRNTGKSTLADVARRVGVSAMTASRALRMPEKVSPVLREKIATAIAELDYVPNLAASALASATSRLILMVVPSFATPGCAQVSEALQAVLKEAEYSMMLVEANHSASGERQLIERLLAYHPAAMVHFNFDSTDEGRRLLINAGLPVMQVGALPAQPLNVGVGVDYAEAVAALAHQLSQSGYRHLGLLCSQTSPTILKQIMHGWHSAMLAVNHSPHRVIAATEPPTFATGHQRLPEIRMTWPELDALICTTDEVACGVIMACHAEGVDVPSQLAVASIGGGDLSAVCSPPLTTVALPYRQMGRLAGEQLLAALAGEEVEARQPLPASLVVRASTRQR</sequence>
<dbReference type="GeneID" id="97764884"/>
<dbReference type="SUPFAM" id="SSF47413">
    <property type="entry name" value="lambda repressor-like DNA-binding domains"/>
    <property type="match status" value="1"/>
</dbReference>
<protein>
    <submittedName>
        <fullName evidence="5">Transcriptional regulator, LacI family</fullName>
    </submittedName>
</protein>
<evidence type="ECO:0000313" key="5">
    <source>
        <dbReference type="EMBL" id="SEA60702.1"/>
    </source>
</evidence>
<dbReference type="SMART" id="SM00354">
    <property type="entry name" value="HTH_LACI"/>
    <property type="match status" value="1"/>
</dbReference>
<dbReference type="eggNOG" id="COG1609">
    <property type="taxonomic scope" value="Bacteria"/>
</dbReference>
<proteinExistence type="predicted"/>
<accession>A0A1H4CKW3</accession>
<dbReference type="PANTHER" id="PTHR30146:SF33">
    <property type="entry name" value="TRANSCRIPTIONAL REGULATOR"/>
    <property type="match status" value="1"/>
</dbReference>
<dbReference type="EMBL" id="FNQS01000006">
    <property type="protein sequence ID" value="SEA60702.1"/>
    <property type="molecule type" value="Genomic_DNA"/>
</dbReference>
<evidence type="ECO:0000256" key="1">
    <source>
        <dbReference type="ARBA" id="ARBA00023015"/>
    </source>
</evidence>
<evidence type="ECO:0000256" key="2">
    <source>
        <dbReference type="ARBA" id="ARBA00023125"/>
    </source>
</evidence>
<dbReference type="CDD" id="cd01575">
    <property type="entry name" value="PBP1_GntR"/>
    <property type="match status" value="1"/>
</dbReference>
<evidence type="ECO:0000256" key="3">
    <source>
        <dbReference type="ARBA" id="ARBA00023163"/>
    </source>
</evidence>
<dbReference type="GO" id="GO:0000976">
    <property type="term" value="F:transcription cis-regulatory region binding"/>
    <property type="evidence" value="ECO:0007669"/>
    <property type="project" value="TreeGrafter"/>
</dbReference>
<dbReference type="PROSITE" id="PS00356">
    <property type="entry name" value="HTH_LACI_1"/>
    <property type="match status" value="1"/>
</dbReference>
<dbReference type="Gene3D" id="1.10.260.40">
    <property type="entry name" value="lambda repressor-like DNA-binding domains"/>
    <property type="match status" value="1"/>
</dbReference>
<dbReference type="InterPro" id="IPR010982">
    <property type="entry name" value="Lambda_DNA-bd_dom_sf"/>
</dbReference>
<dbReference type="SUPFAM" id="SSF53822">
    <property type="entry name" value="Periplasmic binding protein-like I"/>
    <property type="match status" value="1"/>
</dbReference>
<dbReference type="Pfam" id="PF13377">
    <property type="entry name" value="Peripla_BP_3"/>
    <property type="match status" value="1"/>
</dbReference>
<dbReference type="AlphaFoldDB" id="A0A1H4CKW3"/>
<dbReference type="CDD" id="cd01392">
    <property type="entry name" value="HTH_LacI"/>
    <property type="match status" value="1"/>
</dbReference>
<dbReference type="RefSeq" id="WP_074728561.1">
    <property type="nucleotide sequence ID" value="NZ_FNQS01000006.1"/>
</dbReference>
<keyword evidence="2" id="KW-0238">DNA-binding</keyword>
<gene>
    <name evidence="5" type="ORF">SAMN02982996_02012</name>
</gene>
<evidence type="ECO:0000259" key="4">
    <source>
        <dbReference type="PROSITE" id="PS50932"/>
    </source>
</evidence>
<dbReference type="Pfam" id="PF00356">
    <property type="entry name" value="LacI"/>
    <property type="match status" value="1"/>
</dbReference>
<keyword evidence="6" id="KW-1185">Reference proteome</keyword>
<dbReference type="STRING" id="71657.SAMN02982996_02012"/>
<name>A0A1H4CKW3_9GAMM</name>
<keyword evidence="1" id="KW-0805">Transcription regulation</keyword>